<evidence type="ECO:0000256" key="1">
    <source>
        <dbReference type="SAM" id="SignalP"/>
    </source>
</evidence>
<protein>
    <submittedName>
        <fullName evidence="2">Aspartyl protease family protein</fullName>
    </submittedName>
</protein>
<feature type="chain" id="PRO_5031557872" evidence="1">
    <location>
        <begin position="17"/>
        <end position="174"/>
    </location>
</feature>
<keyword evidence="2" id="KW-0645">Protease</keyword>
<dbReference type="CDD" id="cd05483">
    <property type="entry name" value="retropepsin_like_bacteria"/>
    <property type="match status" value="1"/>
</dbReference>
<dbReference type="GO" id="GO:0006508">
    <property type="term" value="P:proteolysis"/>
    <property type="evidence" value="ECO:0007669"/>
    <property type="project" value="UniProtKB-KW"/>
</dbReference>
<gene>
    <name evidence="2" type="ORF">GGQ66_000231</name>
</gene>
<accession>A0A7W6JY49</accession>
<dbReference type="RefSeq" id="WP_183788564.1">
    <property type="nucleotide sequence ID" value="NZ_JACIDU010000001.1"/>
</dbReference>
<feature type="signal peptide" evidence="1">
    <location>
        <begin position="1"/>
        <end position="16"/>
    </location>
</feature>
<dbReference type="Proteomes" id="UP000584824">
    <property type="component" value="Unassembled WGS sequence"/>
</dbReference>
<dbReference type="AlphaFoldDB" id="A0A7W6JY49"/>
<name>A0A7W6JY49_9HYPH</name>
<sequence>MTMRSLLFIAGLTAVAATQVPSYMERLAPPPRAETPAMAAAADAHVDTQVLNGSATLASDNRGHYSGSFRMNGKAVDGLVDTGASFVSVPESVARRLGFSGATLDFRHPVSTANGKAMGALVTLDRIEIGQVRVRNVTALVLKDDALSTTLIGNSFLKQLASYKVEGGQMKLSN</sequence>
<dbReference type="InterPro" id="IPR021109">
    <property type="entry name" value="Peptidase_aspartic_dom_sf"/>
</dbReference>
<evidence type="ECO:0000313" key="3">
    <source>
        <dbReference type="Proteomes" id="UP000584824"/>
    </source>
</evidence>
<keyword evidence="1" id="KW-0732">Signal</keyword>
<dbReference type="PROSITE" id="PS00141">
    <property type="entry name" value="ASP_PROTEASE"/>
    <property type="match status" value="1"/>
</dbReference>
<dbReference type="GO" id="GO:0004190">
    <property type="term" value="F:aspartic-type endopeptidase activity"/>
    <property type="evidence" value="ECO:0007669"/>
    <property type="project" value="InterPro"/>
</dbReference>
<dbReference type="InterPro" id="IPR011969">
    <property type="entry name" value="Clan_AA_Asp_peptidase_C"/>
</dbReference>
<dbReference type="SUPFAM" id="SSF50630">
    <property type="entry name" value="Acid proteases"/>
    <property type="match status" value="1"/>
</dbReference>
<dbReference type="Gene3D" id="2.40.70.10">
    <property type="entry name" value="Acid Proteases"/>
    <property type="match status" value="1"/>
</dbReference>
<dbReference type="Pfam" id="PF13975">
    <property type="entry name" value="gag-asp_proteas"/>
    <property type="match status" value="1"/>
</dbReference>
<keyword evidence="2" id="KW-0378">Hydrolase</keyword>
<organism evidence="2 3">
    <name type="scientific">Allorhizobium borbori</name>
    <dbReference type="NCBI Taxonomy" id="485907"/>
    <lineage>
        <taxon>Bacteria</taxon>
        <taxon>Pseudomonadati</taxon>
        <taxon>Pseudomonadota</taxon>
        <taxon>Alphaproteobacteria</taxon>
        <taxon>Hyphomicrobiales</taxon>
        <taxon>Rhizobiaceae</taxon>
        <taxon>Rhizobium/Agrobacterium group</taxon>
        <taxon>Allorhizobium</taxon>
    </lineage>
</organism>
<comment type="caution">
    <text evidence="2">The sequence shown here is derived from an EMBL/GenBank/DDBJ whole genome shotgun (WGS) entry which is preliminary data.</text>
</comment>
<reference evidence="2 3" key="1">
    <citation type="submission" date="2020-08" db="EMBL/GenBank/DDBJ databases">
        <title>Genomic Encyclopedia of Type Strains, Phase IV (KMG-IV): sequencing the most valuable type-strain genomes for metagenomic binning, comparative biology and taxonomic classification.</title>
        <authorList>
            <person name="Goeker M."/>
        </authorList>
    </citation>
    <scope>NUCLEOTIDE SEQUENCE [LARGE SCALE GENOMIC DNA]</scope>
    <source>
        <strain evidence="2 3">DSM 26385</strain>
    </source>
</reference>
<keyword evidence="3" id="KW-1185">Reference proteome</keyword>
<proteinExistence type="predicted"/>
<dbReference type="EMBL" id="JACIDU010000001">
    <property type="protein sequence ID" value="MBB4101715.1"/>
    <property type="molecule type" value="Genomic_DNA"/>
</dbReference>
<dbReference type="InterPro" id="IPR034122">
    <property type="entry name" value="Retropepsin-like_bacterial"/>
</dbReference>
<evidence type="ECO:0000313" key="2">
    <source>
        <dbReference type="EMBL" id="MBB4101715.1"/>
    </source>
</evidence>
<dbReference type="NCBIfam" id="TIGR02281">
    <property type="entry name" value="clan_AA_DTGA"/>
    <property type="match status" value="1"/>
</dbReference>
<dbReference type="InterPro" id="IPR001969">
    <property type="entry name" value="Aspartic_peptidase_AS"/>
</dbReference>